<protein>
    <submittedName>
        <fullName evidence="1">Uncharacterized protein</fullName>
    </submittedName>
</protein>
<dbReference type="Proteomes" id="UP000314294">
    <property type="component" value="Unassembled WGS sequence"/>
</dbReference>
<dbReference type="EMBL" id="SRLO01000345">
    <property type="protein sequence ID" value="TNN59914.1"/>
    <property type="molecule type" value="Genomic_DNA"/>
</dbReference>
<organism evidence="1 2">
    <name type="scientific">Liparis tanakae</name>
    <name type="common">Tanaka's snailfish</name>
    <dbReference type="NCBI Taxonomy" id="230148"/>
    <lineage>
        <taxon>Eukaryota</taxon>
        <taxon>Metazoa</taxon>
        <taxon>Chordata</taxon>
        <taxon>Craniata</taxon>
        <taxon>Vertebrata</taxon>
        <taxon>Euteleostomi</taxon>
        <taxon>Actinopterygii</taxon>
        <taxon>Neopterygii</taxon>
        <taxon>Teleostei</taxon>
        <taxon>Neoteleostei</taxon>
        <taxon>Acanthomorphata</taxon>
        <taxon>Eupercaria</taxon>
        <taxon>Perciformes</taxon>
        <taxon>Cottioidei</taxon>
        <taxon>Cottales</taxon>
        <taxon>Liparidae</taxon>
        <taxon>Liparis</taxon>
    </lineage>
</organism>
<gene>
    <name evidence="1" type="ORF">EYF80_029880</name>
</gene>
<evidence type="ECO:0000313" key="1">
    <source>
        <dbReference type="EMBL" id="TNN59914.1"/>
    </source>
</evidence>
<evidence type="ECO:0000313" key="2">
    <source>
        <dbReference type="Proteomes" id="UP000314294"/>
    </source>
</evidence>
<sequence>MSASSASGRQTLEADIIDDEVLPLAPFDITRIPNTIKEKARKAGQRFGLDLYFNLTQLIQQGDQSDN</sequence>
<accession>A0A4Z2H514</accession>
<comment type="caution">
    <text evidence="1">The sequence shown here is derived from an EMBL/GenBank/DDBJ whole genome shotgun (WGS) entry which is preliminary data.</text>
</comment>
<dbReference type="AlphaFoldDB" id="A0A4Z2H514"/>
<proteinExistence type="predicted"/>
<name>A0A4Z2H514_9TELE</name>
<keyword evidence="2" id="KW-1185">Reference proteome</keyword>
<reference evidence="1 2" key="1">
    <citation type="submission" date="2019-03" db="EMBL/GenBank/DDBJ databases">
        <title>First draft genome of Liparis tanakae, snailfish: a comprehensive survey of snailfish specific genes.</title>
        <authorList>
            <person name="Kim W."/>
            <person name="Song I."/>
            <person name="Jeong J.-H."/>
            <person name="Kim D."/>
            <person name="Kim S."/>
            <person name="Ryu S."/>
            <person name="Song J.Y."/>
            <person name="Lee S.K."/>
        </authorList>
    </citation>
    <scope>NUCLEOTIDE SEQUENCE [LARGE SCALE GENOMIC DNA]</scope>
    <source>
        <tissue evidence="1">Muscle</tissue>
    </source>
</reference>